<dbReference type="SUPFAM" id="SSF48208">
    <property type="entry name" value="Six-hairpin glycosidases"/>
    <property type="match status" value="1"/>
</dbReference>
<dbReference type="Gene3D" id="1.50.10.20">
    <property type="match status" value="1"/>
</dbReference>
<dbReference type="InterPro" id="IPR005198">
    <property type="entry name" value="Glyco_hydro_76"/>
</dbReference>
<evidence type="ECO:0000313" key="3">
    <source>
        <dbReference type="Proteomes" id="UP000193240"/>
    </source>
</evidence>
<dbReference type="PANTHER" id="PTHR47791:SF2">
    <property type="entry name" value="ENDO MANNANASE, GH76 FAMILY (EUROFUNG)"/>
    <property type="match status" value="1"/>
</dbReference>
<protein>
    <recommendedName>
        <fullName evidence="4">Glycoside hydrolase family 76 protein</fullName>
    </recommendedName>
</protein>
<sequence length="635" mass="71339">MAARKMSFKRLCTVVGVSLGVFTLTRIAARTADQRSFDTPASVYETSSHEPPQTDLHVVNKYLVSPFTTSILEDLHCALETMQSSYFSLWLGRYTTAIDWTAAVMATHVSATLASLSRSRSYTMPGTFDRSNKLDVEAQMIENEINKYFGQISSYYFGEDHFAIRMQAYDDILWVVLGWLESIQSIESHSAEHYLLDPTIPDWHARQFIPAFAHRARIFYELAEKGWDWRLCGGGMTWSAHELPYKNAITNQLWISASVSMYLHFPGDINCSPFLSQYDKIKDQKQRDLTGKLLRAQEHGNQCGEENIEGDSSYDPIYLANAINGYDWLKNSGMMNEQGLYVDGFHIAGYSANHSKTVCDERNEMVYTYNQGVLLSGLRGLWEATGKQSYLEDGHELVLNVIHATGWNEEKAFAAATRQPEKPSEVPASQRDVLTKWSGLGADGILMEACDPSGTCNQNGQTFKGIFFHHLTAFCEPLPSVPARPGKTYAASPDTRALHARSCKEYAKWVEHNAKAALQTRNERGRFGSWWGARSERIQAKRPANATDYRNKPEEYMAWFKEKAEGQAGQDDEDERLQGHDMDGDGDVGCDASSPCDLNDRGRGRTVETQSGGLAVLRAMWELSRLAESDVDFAP</sequence>
<evidence type="ECO:0000313" key="2">
    <source>
        <dbReference type="EMBL" id="OSS53210.1"/>
    </source>
</evidence>
<reference evidence="2 3" key="1">
    <citation type="journal article" date="2017" name="Genome Announc.">
        <title>Genome sequence of the saprophytic ascomycete Epicoccum nigrum ICMP 19927 strain isolated from New Zealand.</title>
        <authorList>
            <person name="Fokin M."/>
            <person name="Fleetwood D."/>
            <person name="Weir B.S."/>
            <person name="Villas-Boas S.G."/>
        </authorList>
    </citation>
    <scope>NUCLEOTIDE SEQUENCE [LARGE SCALE GENOMIC DNA]</scope>
    <source>
        <strain evidence="2 3">ICMP 19927</strain>
    </source>
</reference>
<gene>
    <name evidence="2" type="ORF">B5807_02490</name>
</gene>
<name>A0A1Y2MAT3_EPING</name>
<proteinExistence type="predicted"/>
<dbReference type="EMBL" id="KZ107839">
    <property type="protein sequence ID" value="OSS53210.1"/>
    <property type="molecule type" value="Genomic_DNA"/>
</dbReference>
<dbReference type="STRING" id="105696.A0A1Y2MAT3"/>
<accession>A0A1Y2MAT3</accession>
<dbReference type="AlphaFoldDB" id="A0A1Y2MAT3"/>
<dbReference type="Pfam" id="PF03663">
    <property type="entry name" value="Glyco_hydro_76"/>
    <property type="match status" value="1"/>
</dbReference>
<dbReference type="InParanoid" id="A0A1Y2MAT3"/>
<dbReference type="OMA" id="EPYKNAI"/>
<dbReference type="PANTHER" id="PTHR47791">
    <property type="entry name" value="MEIOTICALLY UP-REGULATED GENE 191 PROTEIN"/>
    <property type="match status" value="1"/>
</dbReference>
<evidence type="ECO:0008006" key="4">
    <source>
        <dbReference type="Google" id="ProtNLM"/>
    </source>
</evidence>
<evidence type="ECO:0000256" key="1">
    <source>
        <dbReference type="SAM" id="MobiDB-lite"/>
    </source>
</evidence>
<dbReference type="InterPro" id="IPR008928">
    <property type="entry name" value="6-hairpin_glycosidase_sf"/>
</dbReference>
<dbReference type="Proteomes" id="UP000193240">
    <property type="component" value="Unassembled WGS sequence"/>
</dbReference>
<feature type="region of interest" description="Disordered" evidence="1">
    <location>
        <begin position="564"/>
        <end position="590"/>
    </location>
</feature>
<keyword evidence="3" id="KW-1185">Reference proteome</keyword>
<organism evidence="2 3">
    <name type="scientific">Epicoccum nigrum</name>
    <name type="common">Soil fungus</name>
    <name type="synonym">Epicoccum purpurascens</name>
    <dbReference type="NCBI Taxonomy" id="105696"/>
    <lineage>
        <taxon>Eukaryota</taxon>
        <taxon>Fungi</taxon>
        <taxon>Dikarya</taxon>
        <taxon>Ascomycota</taxon>
        <taxon>Pezizomycotina</taxon>
        <taxon>Dothideomycetes</taxon>
        <taxon>Pleosporomycetidae</taxon>
        <taxon>Pleosporales</taxon>
        <taxon>Pleosporineae</taxon>
        <taxon>Didymellaceae</taxon>
        <taxon>Epicoccum</taxon>
    </lineage>
</organism>
<dbReference type="InterPro" id="IPR053169">
    <property type="entry name" value="MUG_Protein"/>
</dbReference>
<dbReference type="GO" id="GO:0005975">
    <property type="term" value="P:carbohydrate metabolic process"/>
    <property type="evidence" value="ECO:0007669"/>
    <property type="project" value="InterPro"/>
</dbReference>